<proteinExistence type="predicted"/>
<dbReference type="AlphaFoldDB" id="A0A1D9MLE3"/>
<evidence type="ECO:0000313" key="3">
    <source>
        <dbReference type="Proteomes" id="UP000176288"/>
    </source>
</evidence>
<protein>
    <recommendedName>
        <fullName evidence="4">RAMA domain-containing protein</fullName>
    </recommendedName>
</protein>
<dbReference type="STRING" id="1912795.BK816_07690"/>
<accession>A0A1D9MLE3</accession>
<organism evidence="2 3">
    <name type="scientific">Boudabousia tangfeifanii</name>
    <dbReference type="NCBI Taxonomy" id="1912795"/>
    <lineage>
        <taxon>Bacteria</taxon>
        <taxon>Bacillati</taxon>
        <taxon>Actinomycetota</taxon>
        <taxon>Actinomycetes</taxon>
        <taxon>Actinomycetales</taxon>
        <taxon>Actinomycetaceae</taxon>
        <taxon>Boudabousia</taxon>
    </lineage>
</organism>
<evidence type="ECO:0000256" key="1">
    <source>
        <dbReference type="SAM" id="MobiDB-lite"/>
    </source>
</evidence>
<dbReference type="Proteomes" id="UP000176288">
    <property type="component" value="Chromosome"/>
</dbReference>
<reference evidence="2 3" key="1">
    <citation type="submission" date="2016-10" db="EMBL/GenBank/DDBJ databases">
        <title>Actinomyces aegypiusis sp. nov., isolated from the Aegypius monachus in Qinghai Tibet Plateau China.</title>
        <authorList>
            <person name="Wang Y."/>
        </authorList>
    </citation>
    <scope>NUCLEOTIDE SEQUENCE [LARGE SCALE GENOMIC DNA]</scope>
    <source>
        <strain evidence="2 3">VUL4_3</strain>
    </source>
</reference>
<dbReference type="EMBL" id="CP017812">
    <property type="protein sequence ID" value="AOZ73191.1"/>
    <property type="molecule type" value="Genomic_DNA"/>
</dbReference>
<name>A0A1D9MLE3_9ACTO</name>
<dbReference type="OrthoDB" id="5149322at2"/>
<gene>
    <name evidence="2" type="ORF">BK816_07690</name>
</gene>
<dbReference type="KEGG" id="avu:BK816_07690"/>
<feature type="region of interest" description="Disordered" evidence="1">
    <location>
        <begin position="501"/>
        <end position="527"/>
    </location>
</feature>
<evidence type="ECO:0008006" key="4">
    <source>
        <dbReference type="Google" id="ProtNLM"/>
    </source>
</evidence>
<keyword evidence="3" id="KW-1185">Reference proteome</keyword>
<dbReference type="RefSeq" id="WP_071164654.1">
    <property type="nucleotide sequence ID" value="NZ_CP017812.1"/>
</dbReference>
<sequence>MALFEYENGRFLHAQFGRQVDGSIPEVVLESLRASVMDILPRPLFPVAWLEGDGTTPRLIALDASGQVVSVQVVARLESEELIAALSSLNEVRLLGWNELSGMYPGGQAAFRAGLADFRAKMPANPSPGPRLVVVAAEIAPNLRPAIDVLSASGMEVNLIALREMSNGRQFIEVTPLLNAFWGYQPNVIASGASPRFSQVTAGPARQVQVPSLHAEGVFPVGTAPAGATAQSGFGAPSAPTAPAAPVASAAPEATAASATPVASAVDALVAAAPVTPPAPAAATDVSSSVSAETSTVASDAAGVGVADDSDVATPMMGVQSVTAAEEDEVSSRVRARLSRRRASRTVDSRVLKAAARQANTTGFGRPSAAAPVVNEAEVSEVKVAPAPIAQPETTQPELEQVATPVADGGVFARNAMGLRRIATEIGREVELVAVIEAEPLTLRLGPTGEVAGPDGQITTLIAPLRQAGLHTTSDGWEHWHIESMAGPTLLDALDEINAGAGSQEHRPEPAPLTTPHGMAIPSRRRH</sequence>
<evidence type="ECO:0000313" key="2">
    <source>
        <dbReference type="EMBL" id="AOZ73191.1"/>
    </source>
</evidence>